<reference evidence="1" key="1">
    <citation type="submission" date="2018-10" db="EMBL/GenBank/DDBJ databases">
        <title>Effector identification in a new, highly contiguous assembly of the strawberry crown rot pathogen Phytophthora cactorum.</title>
        <authorList>
            <person name="Armitage A.D."/>
            <person name="Nellist C.F."/>
            <person name="Bates H."/>
            <person name="Vickerstaff R.J."/>
            <person name="Harrison R.J."/>
        </authorList>
    </citation>
    <scope>NUCLEOTIDE SEQUENCE</scope>
    <source>
        <strain evidence="1">4040</strain>
    </source>
</reference>
<protein>
    <recommendedName>
        <fullName evidence="3">Reverse transcriptase domain-containing protein</fullName>
    </recommendedName>
</protein>
<dbReference type="InterPro" id="IPR043128">
    <property type="entry name" value="Rev_trsase/Diguanyl_cyclase"/>
</dbReference>
<evidence type="ECO:0008006" key="3">
    <source>
        <dbReference type="Google" id="ProtNLM"/>
    </source>
</evidence>
<dbReference type="InterPro" id="IPR043502">
    <property type="entry name" value="DNA/RNA_pol_sf"/>
</dbReference>
<accession>A0A8T1BVW2</accession>
<dbReference type="SUPFAM" id="SSF56672">
    <property type="entry name" value="DNA/RNA polymerases"/>
    <property type="match status" value="1"/>
</dbReference>
<gene>
    <name evidence="1" type="ORF">PC117_g19285</name>
</gene>
<comment type="caution">
    <text evidence="1">The sequence shown here is derived from an EMBL/GenBank/DDBJ whole genome shotgun (WGS) entry which is preliminary data.</text>
</comment>
<dbReference type="AlphaFoldDB" id="A0A8T1BVW2"/>
<proteinExistence type="predicted"/>
<organism evidence="1 2">
    <name type="scientific">Phytophthora cactorum</name>
    <dbReference type="NCBI Taxonomy" id="29920"/>
    <lineage>
        <taxon>Eukaryota</taxon>
        <taxon>Sar</taxon>
        <taxon>Stramenopiles</taxon>
        <taxon>Oomycota</taxon>
        <taxon>Peronosporomycetes</taxon>
        <taxon>Peronosporales</taxon>
        <taxon>Peronosporaceae</taxon>
        <taxon>Phytophthora</taxon>
    </lineage>
</organism>
<evidence type="ECO:0000313" key="2">
    <source>
        <dbReference type="Proteomes" id="UP000736787"/>
    </source>
</evidence>
<dbReference type="EMBL" id="RCMK01000829">
    <property type="protein sequence ID" value="KAG2910852.1"/>
    <property type="molecule type" value="Genomic_DNA"/>
</dbReference>
<sequence>MEKVFGGLEFVVVYLEYIPVFSRSKEEHLDYLSVASEWLDKYYVLLNSKKCHILPEGIQLQGK</sequence>
<name>A0A8T1BVW2_9STRA</name>
<dbReference type="Proteomes" id="UP000736787">
    <property type="component" value="Unassembled WGS sequence"/>
</dbReference>
<dbReference type="Gene3D" id="3.30.70.270">
    <property type="match status" value="1"/>
</dbReference>
<evidence type="ECO:0000313" key="1">
    <source>
        <dbReference type="EMBL" id="KAG2910852.1"/>
    </source>
</evidence>